<dbReference type="Proteomes" id="UP000685013">
    <property type="component" value="Chromosome 11"/>
</dbReference>
<dbReference type="PROSITE" id="PS51387">
    <property type="entry name" value="FAD_PCMH"/>
    <property type="match status" value="1"/>
</dbReference>
<protein>
    <recommendedName>
        <fullName evidence="2">cytokinin dehydrogenase</fullName>
        <ecNumber evidence="2">1.5.99.12</ecNumber>
    </recommendedName>
</protein>
<sequence length="720" mass="80409">MADKPQPIRVLYCPICSLPAEYCEFGPDFEKCKPWLIQNAPDLYPDLLKEANGKEVGEVSNQLQSTCISSAAGDGAASSAPKKEEVKRLPGGKIKKKEKQEVVIEKVTRNKRKCITTVKGLDLFGVKLSDASKKLGKKFATGASVVKGPTEKDQIDVQGDIFYDIVDFITETWPDVPETAIFFIEDGKKPFSIWRSTKEMMLVKKLLKSHLIMTHCVVKNQAADNLSLPESLAEKLRDDPQTISLASTDYGRIIQENPIGVFFPVTGNDIAFFIWVMYAGPIRLDIAARGQGHSVRGQALARNGVVMNMTSLANSRQGGGRIVVKTTLSLGPYADVGGEQLWIDVLHETMRKGFSPVSWTDYLHITVGGTLSNAGISGQTFRFGPQISNVYELDVVTGKGESLTCSPTTNPELFYAVLGGLGQFGVITRARIALAPTPTRVKWVRMLYTNFSAFTSDQELLISNNGNEKSDGLNFVEGLLLLQLHTPDNSSFYPLADQPKIASLVSQYGIVYVLEVVKYYDQHSASSVDQELNELLGELKFEEGLKFVRDASYEQFLDRVHTDEVALRSLGLWDVSHPWLNLFIPKSRIADFDLGVFRGIIQKRNITSGVFLVYPMLKNKWDERTSAVIPDEDVFYTAGILFSSGFKDWETFDGHNKDILKFCAEAGIKVKQYLPHYETQQDWMNHFGRKWPTFLRRKAMFDPKKLLSPGQKIFSTSKTP</sequence>
<dbReference type="GO" id="GO:0071949">
    <property type="term" value="F:FAD binding"/>
    <property type="evidence" value="ECO:0007669"/>
    <property type="project" value="InterPro"/>
</dbReference>
<dbReference type="EC" id="1.5.99.12" evidence="2"/>
<dbReference type="InterPro" id="IPR006094">
    <property type="entry name" value="Oxid_FAD_bind_N"/>
</dbReference>
<organism evidence="10 11">
    <name type="scientific">Cucurbita argyrosperma subsp. sororia</name>
    <dbReference type="NCBI Taxonomy" id="37648"/>
    <lineage>
        <taxon>Eukaryota</taxon>
        <taxon>Viridiplantae</taxon>
        <taxon>Streptophyta</taxon>
        <taxon>Embryophyta</taxon>
        <taxon>Tracheophyta</taxon>
        <taxon>Spermatophyta</taxon>
        <taxon>Magnoliopsida</taxon>
        <taxon>eudicotyledons</taxon>
        <taxon>Gunneridae</taxon>
        <taxon>Pentapetalae</taxon>
        <taxon>rosids</taxon>
        <taxon>fabids</taxon>
        <taxon>Cucurbitales</taxon>
        <taxon>Cucurbitaceae</taxon>
        <taxon>Cucurbiteae</taxon>
        <taxon>Cucurbita</taxon>
    </lineage>
</organism>
<dbReference type="CDD" id="cd11607">
    <property type="entry name" value="DENR_C"/>
    <property type="match status" value="1"/>
</dbReference>
<evidence type="ECO:0000256" key="7">
    <source>
        <dbReference type="SAM" id="MobiDB-lite"/>
    </source>
</evidence>
<dbReference type="InterPro" id="IPR005873">
    <property type="entry name" value="DENR_eukaryotes"/>
</dbReference>
<dbReference type="InterPro" id="IPR050432">
    <property type="entry name" value="FAD-linked_Oxidoreductases_BP"/>
</dbReference>
<dbReference type="PANTHER" id="PTHR13878">
    <property type="entry name" value="GULONOLACTONE OXIDASE"/>
    <property type="match status" value="1"/>
</dbReference>
<dbReference type="AlphaFoldDB" id="A0AAV6MUL5"/>
<dbReference type="GO" id="GO:0019139">
    <property type="term" value="F:cytokinin dehydrogenase activity"/>
    <property type="evidence" value="ECO:0007669"/>
    <property type="project" value="UniProtKB-EC"/>
</dbReference>
<dbReference type="PROSITE" id="PS00862">
    <property type="entry name" value="OX2_COVAL_FAD"/>
    <property type="match status" value="1"/>
</dbReference>
<accession>A0AAV6MUL5</accession>
<feature type="region of interest" description="Disordered" evidence="7">
    <location>
        <begin position="71"/>
        <end position="91"/>
    </location>
</feature>
<keyword evidence="11" id="KW-1185">Reference proteome</keyword>
<proteinExistence type="inferred from homology"/>
<evidence type="ECO:0000259" key="9">
    <source>
        <dbReference type="PROSITE" id="PS51387"/>
    </source>
</evidence>
<dbReference type="InterPro" id="IPR001950">
    <property type="entry name" value="SUI1"/>
</dbReference>
<keyword evidence="5" id="KW-0560">Oxidoreductase</keyword>
<comment type="catalytic activity">
    <reaction evidence="6">
        <text>N(6)-dimethylallyladenine + A + H2O = 3-methyl-2-butenal + adenine + AH2</text>
        <dbReference type="Rhea" id="RHEA:13625"/>
        <dbReference type="ChEBI" id="CHEBI:13193"/>
        <dbReference type="ChEBI" id="CHEBI:15377"/>
        <dbReference type="ChEBI" id="CHEBI:15825"/>
        <dbReference type="ChEBI" id="CHEBI:16708"/>
        <dbReference type="ChEBI" id="CHEBI:17499"/>
        <dbReference type="ChEBI" id="CHEBI:17660"/>
        <dbReference type="EC" id="1.5.99.12"/>
    </reaction>
</comment>
<keyword evidence="3" id="KW-0285">Flavoprotein</keyword>
<evidence type="ECO:0000256" key="5">
    <source>
        <dbReference type="ARBA" id="ARBA00023002"/>
    </source>
</evidence>
<comment type="caution">
    <text evidence="10">The sequence shown here is derived from an EMBL/GenBank/DDBJ whole genome shotgun (WGS) entry which is preliminary data.</text>
</comment>
<dbReference type="InterPro" id="IPR016166">
    <property type="entry name" value="FAD-bd_PCMH"/>
</dbReference>
<dbReference type="GO" id="GO:0009690">
    <property type="term" value="P:cytokinin metabolic process"/>
    <property type="evidence" value="ECO:0007669"/>
    <property type="project" value="InterPro"/>
</dbReference>
<evidence type="ECO:0000313" key="11">
    <source>
        <dbReference type="Proteomes" id="UP000685013"/>
    </source>
</evidence>
<dbReference type="PROSITE" id="PS50296">
    <property type="entry name" value="SUI1"/>
    <property type="match status" value="1"/>
</dbReference>
<dbReference type="InterPro" id="IPR006093">
    <property type="entry name" value="Oxy_OxRdtase_FAD_BS"/>
</dbReference>
<dbReference type="PANTHER" id="PTHR13878:SF115">
    <property type="entry name" value="CYTOKININ DEHYDROGENASE"/>
    <property type="match status" value="1"/>
</dbReference>
<dbReference type="Pfam" id="PF21023">
    <property type="entry name" value="DENR_N"/>
    <property type="match status" value="1"/>
</dbReference>
<reference evidence="10 11" key="1">
    <citation type="journal article" date="2021" name="Hortic Res">
        <title>The domestication of Cucurbita argyrosperma as revealed by the genome of its wild relative.</title>
        <authorList>
            <person name="Barrera-Redondo J."/>
            <person name="Sanchez-de la Vega G."/>
            <person name="Aguirre-Liguori J.A."/>
            <person name="Castellanos-Morales G."/>
            <person name="Gutierrez-Guerrero Y.T."/>
            <person name="Aguirre-Dugua X."/>
            <person name="Aguirre-Planter E."/>
            <person name="Tenaillon M.I."/>
            <person name="Lira-Saade R."/>
            <person name="Eguiarte L.E."/>
        </authorList>
    </citation>
    <scope>NUCLEOTIDE SEQUENCE [LARGE SCALE GENOMIC DNA]</scope>
    <source>
        <strain evidence="10">JBR-2021</strain>
    </source>
</reference>
<evidence type="ECO:0000256" key="3">
    <source>
        <dbReference type="ARBA" id="ARBA00022630"/>
    </source>
</evidence>
<feature type="domain" description="FAD-binding PCMH-type" evidence="9">
    <location>
        <begin position="254"/>
        <end position="437"/>
    </location>
</feature>
<gene>
    <name evidence="10" type="primary">CKX4</name>
    <name evidence="10" type="ORF">SDJN03_16611</name>
</gene>
<dbReference type="GO" id="GO:0003743">
    <property type="term" value="F:translation initiation factor activity"/>
    <property type="evidence" value="ECO:0007669"/>
    <property type="project" value="InterPro"/>
</dbReference>
<dbReference type="Pfam" id="PF09265">
    <property type="entry name" value="Cytokin-bind"/>
    <property type="match status" value="1"/>
</dbReference>
<evidence type="ECO:0000256" key="2">
    <source>
        <dbReference type="ARBA" id="ARBA00011928"/>
    </source>
</evidence>
<evidence type="ECO:0000256" key="6">
    <source>
        <dbReference type="ARBA" id="ARBA00048224"/>
    </source>
</evidence>
<evidence type="ECO:0000256" key="1">
    <source>
        <dbReference type="ARBA" id="ARBA00005466"/>
    </source>
</evidence>
<comment type="similarity">
    <text evidence="1">Belongs to the oxygen-dependent FAD-linked oxidoreductase family.</text>
</comment>
<dbReference type="Pfam" id="PF01565">
    <property type="entry name" value="FAD_binding_4"/>
    <property type="match status" value="1"/>
</dbReference>
<dbReference type="EMBL" id="JAGKQH010000011">
    <property type="protein sequence ID" value="KAG6588046.1"/>
    <property type="molecule type" value="Genomic_DNA"/>
</dbReference>
<dbReference type="Pfam" id="PF01253">
    <property type="entry name" value="SUI1"/>
    <property type="match status" value="1"/>
</dbReference>
<dbReference type="NCBIfam" id="TIGR01159">
    <property type="entry name" value="DRP1"/>
    <property type="match status" value="1"/>
</dbReference>
<feature type="domain" description="SUI1" evidence="8">
    <location>
        <begin position="102"/>
        <end position="173"/>
    </location>
</feature>
<evidence type="ECO:0000313" key="10">
    <source>
        <dbReference type="EMBL" id="KAG6588046.1"/>
    </source>
</evidence>
<dbReference type="InterPro" id="IPR046447">
    <property type="entry name" value="DENR_C"/>
</dbReference>
<evidence type="ECO:0000256" key="4">
    <source>
        <dbReference type="ARBA" id="ARBA00022827"/>
    </source>
</evidence>
<feature type="compositionally biased region" description="Low complexity" evidence="7">
    <location>
        <begin position="71"/>
        <end position="80"/>
    </location>
</feature>
<evidence type="ECO:0000259" key="8">
    <source>
        <dbReference type="PROSITE" id="PS50296"/>
    </source>
</evidence>
<name>A0AAV6MUL5_9ROSI</name>
<feature type="non-terminal residue" evidence="10">
    <location>
        <position position="1"/>
    </location>
</feature>
<keyword evidence="4" id="KW-0274">FAD</keyword>
<dbReference type="InterPro" id="IPR048517">
    <property type="entry name" value="DENR_N"/>
</dbReference>
<dbReference type="InterPro" id="IPR015345">
    <property type="entry name" value="Cytokinin_DH_FAD/cytokin-bd"/>
</dbReference>